<accession>A0A418MI48</accession>
<evidence type="ECO:0000313" key="1">
    <source>
        <dbReference type="EMBL" id="RIV27033.1"/>
    </source>
</evidence>
<dbReference type="AlphaFoldDB" id="A0A418MI48"/>
<dbReference type="EMBL" id="QXED01000001">
    <property type="protein sequence ID" value="RIV27033.1"/>
    <property type="molecule type" value="Genomic_DNA"/>
</dbReference>
<name>A0A418MI48_9BACT</name>
<organism evidence="1 2">
    <name type="scientific">Fibrisoma montanum</name>
    <dbReference type="NCBI Taxonomy" id="2305895"/>
    <lineage>
        <taxon>Bacteria</taxon>
        <taxon>Pseudomonadati</taxon>
        <taxon>Bacteroidota</taxon>
        <taxon>Cytophagia</taxon>
        <taxon>Cytophagales</taxon>
        <taxon>Spirosomataceae</taxon>
        <taxon>Fibrisoma</taxon>
    </lineage>
</organism>
<keyword evidence="2" id="KW-1185">Reference proteome</keyword>
<dbReference type="RefSeq" id="WP_119665885.1">
    <property type="nucleotide sequence ID" value="NZ_QXED01000001.1"/>
</dbReference>
<sequence length="318" mass="37486">MELGTYPFDRNESGYTVLNTLRDRLAKTRDSLRNELVLRPERIATLTDWKTCRWHLIYSNRDYNSPNDEFVEEINFNIQNLSDSKTELYRIQLKLLLDNTVRPLQALVKNELEQTADELTEEPNRPQLLALDADSNYWLIRQRINRLRVLRQTRTKEYKVWHKRTKELVAYRILLKQLQYDLTVIVDKIKPYINFTSTIDDQGQRLIIPKNMQDRIYKTLSDMADDKNALSQLLENGHFPARIWIKCGAESLAYVFKQVNGAENKPIGDMTVLSKWVANYFDYGRKANSRKPMMFSTTFGVVRDANQVSSKNQIRLRQ</sequence>
<protein>
    <submittedName>
        <fullName evidence="1">Uncharacterized protein</fullName>
    </submittedName>
</protein>
<reference evidence="1 2" key="1">
    <citation type="submission" date="2018-08" db="EMBL/GenBank/DDBJ databases">
        <title>Fibrisoma montanum sp. nov., isolated from Danxia mountain soil.</title>
        <authorList>
            <person name="Huang Y."/>
        </authorList>
    </citation>
    <scope>NUCLEOTIDE SEQUENCE [LARGE SCALE GENOMIC DNA]</scope>
    <source>
        <strain evidence="1 2">HYT19</strain>
    </source>
</reference>
<gene>
    <name evidence="1" type="ORF">DYU11_01575</name>
</gene>
<dbReference type="Proteomes" id="UP000283523">
    <property type="component" value="Unassembled WGS sequence"/>
</dbReference>
<comment type="caution">
    <text evidence="1">The sequence shown here is derived from an EMBL/GenBank/DDBJ whole genome shotgun (WGS) entry which is preliminary data.</text>
</comment>
<evidence type="ECO:0000313" key="2">
    <source>
        <dbReference type="Proteomes" id="UP000283523"/>
    </source>
</evidence>
<proteinExistence type="predicted"/>